<dbReference type="AlphaFoldDB" id="A0A2T2NGA2"/>
<protein>
    <submittedName>
        <fullName evidence="1">Uncharacterized protein</fullName>
    </submittedName>
</protein>
<sequence length="158" mass="17818">MQRYMLLSSQQEVLRRRLSLHVPCAAPMTAASPEFQSLSSSPTSGGTYLPYPTNTNPIPVQPGMGHRHSIDDPHIEDSHRLCEINQQLKATLTELLNTDSVRADGKYRAWVQGRLMDAEQQIRREKRRRSSGSNEEREIATSIAEHLDLGIHSSKTWG</sequence>
<keyword evidence="2" id="KW-1185">Reference proteome</keyword>
<reference evidence="1 2" key="1">
    <citation type="journal article" date="2018" name="Front. Microbiol.">
        <title>Genome-Wide Analysis of Corynespora cassiicola Leaf Fall Disease Putative Effectors.</title>
        <authorList>
            <person name="Lopez D."/>
            <person name="Ribeiro S."/>
            <person name="Label P."/>
            <person name="Fumanal B."/>
            <person name="Venisse J.S."/>
            <person name="Kohler A."/>
            <person name="de Oliveira R.R."/>
            <person name="Labutti K."/>
            <person name="Lipzen A."/>
            <person name="Lail K."/>
            <person name="Bauer D."/>
            <person name="Ohm R.A."/>
            <person name="Barry K.W."/>
            <person name="Spatafora J."/>
            <person name="Grigoriev I.V."/>
            <person name="Martin F.M."/>
            <person name="Pujade-Renaud V."/>
        </authorList>
    </citation>
    <scope>NUCLEOTIDE SEQUENCE [LARGE SCALE GENOMIC DNA]</scope>
    <source>
        <strain evidence="1 2">Philippines</strain>
    </source>
</reference>
<evidence type="ECO:0000313" key="1">
    <source>
        <dbReference type="EMBL" id="PSN64399.1"/>
    </source>
</evidence>
<organism evidence="1 2">
    <name type="scientific">Corynespora cassiicola Philippines</name>
    <dbReference type="NCBI Taxonomy" id="1448308"/>
    <lineage>
        <taxon>Eukaryota</taxon>
        <taxon>Fungi</taxon>
        <taxon>Dikarya</taxon>
        <taxon>Ascomycota</taxon>
        <taxon>Pezizomycotina</taxon>
        <taxon>Dothideomycetes</taxon>
        <taxon>Pleosporomycetidae</taxon>
        <taxon>Pleosporales</taxon>
        <taxon>Corynesporascaceae</taxon>
        <taxon>Corynespora</taxon>
    </lineage>
</organism>
<gene>
    <name evidence="1" type="ORF">BS50DRAFT_602111</name>
</gene>
<dbReference type="OrthoDB" id="4509729at2759"/>
<accession>A0A2T2NGA2</accession>
<evidence type="ECO:0000313" key="2">
    <source>
        <dbReference type="Proteomes" id="UP000240883"/>
    </source>
</evidence>
<dbReference type="EMBL" id="KZ678138">
    <property type="protein sequence ID" value="PSN64399.1"/>
    <property type="molecule type" value="Genomic_DNA"/>
</dbReference>
<dbReference type="STRING" id="1448308.A0A2T2NGA2"/>
<dbReference type="Proteomes" id="UP000240883">
    <property type="component" value="Unassembled WGS sequence"/>
</dbReference>
<name>A0A2T2NGA2_CORCC</name>
<proteinExistence type="predicted"/>